<feature type="chain" id="PRO_5044020701" description="Probable membrane transporter protein" evidence="7">
    <location>
        <begin position="31"/>
        <end position="396"/>
    </location>
</feature>
<feature type="signal peptide" evidence="7">
    <location>
        <begin position="1"/>
        <end position="30"/>
    </location>
</feature>
<evidence type="ECO:0000256" key="3">
    <source>
        <dbReference type="ARBA" id="ARBA00022692"/>
    </source>
</evidence>
<dbReference type="InterPro" id="IPR051598">
    <property type="entry name" value="TSUP/Inactive_protease-like"/>
</dbReference>
<keyword evidence="3 6" id="KW-0812">Transmembrane</keyword>
<feature type="transmembrane region" description="Helical" evidence="6">
    <location>
        <begin position="329"/>
        <end position="351"/>
    </location>
</feature>
<gene>
    <name evidence="8" type="ordered locus">Desku_2754</name>
</gene>
<evidence type="ECO:0000313" key="9">
    <source>
        <dbReference type="Proteomes" id="UP000009229"/>
    </source>
</evidence>
<keyword evidence="9" id="KW-1185">Reference proteome</keyword>
<dbReference type="RefSeq" id="WP_013823779.1">
    <property type="nucleotide sequence ID" value="NC_015573.1"/>
</dbReference>
<keyword evidence="4 6" id="KW-1133">Transmembrane helix</keyword>
<evidence type="ECO:0000256" key="6">
    <source>
        <dbReference type="RuleBase" id="RU363041"/>
    </source>
</evidence>
<feature type="transmembrane region" description="Helical" evidence="6">
    <location>
        <begin position="271"/>
        <end position="296"/>
    </location>
</feature>
<feature type="transmembrane region" description="Helical" evidence="6">
    <location>
        <begin position="371"/>
        <end position="389"/>
    </location>
</feature>
<keyword evidence="5 6" id="KW-0472">Membrane</keyword>
<accession>A0AAU8Q0X7</accession>
<dbReference type="KEGG" id="dku:Desku_2754"/>
<comment type="subcellular location">
    <subcellularLocation>
        <location evidence="6">Cell membrane</location>
        <topology evidence="6">Multi-pass membrane protein</topology>
    </subcellularLocation>
    <subcellularLocation>
        <location evidence="1">Membrane</location>
        <topology evidence="1">Multi-pass membrane protein</topology>
    </subcellularLocation>
</comment>
<evidence type="ECO:0000256" key="5">
    <source>
        <dbReference type="ARBA" id="ARBA00023136"/>
    </source>
</evidence>
<dbReference type="Pfam" id="PF01925">
    <property type="entry name" value="TauE"/>
    <property type="match status" value="1"/>
</dbReference>
<organism evidence="8 9">
    <name type="scientific">Desulfofundulus kuznetsovii (strain DSM 6115 / VKM B-1805 / 17)</name>
    <name type="common">Desulfotomaculum kuznetsovii</name>
    <dbReference type="NCBI Taxonomy" id="760568"/>
    <lineage>
        <taxon>Bacteria</taxon>
        <taxon>Bacillati</taxon>
        <taxon>Bacillota</taxon>
        <taxon>Clostridia</taxon>
        <taxon>Eubacteriales</taxon>
        <taxon>Peptococcaceae</taxon>
        <taxon>Desulfofundulus</taxon>
    </lineage>
</organism>
<dbReference type="GO" id="GO:0005886">
    <property type="term" value="C:plasma membrane"/>
    <property type="evidence" value="ECO:0007669"/>
    <property type="project" value="UniProtKB-SubCell"/>
</dbReference>
<feature type="transmembrane region" description="Helical" evidence="6">
    <location>
        <begin position="302"/>
        <end position="322"/>
    </location>
</feature>
<sequence length="396" mass="41810">MKKGMINKIALATLLLMLAVLALGASGVGAQQETAVGSDLGLKGKLGEAIAKAPVGTGKGQIDPDAPRGAFGIPGAPEINYLVAILWAVWVGWIFSTVGAFGGIMAGVGHMTVYGLGDWVKPFKNTAPQLNKLLTDSIRTSNQWLVGLSALLSTINYLKAKRLAWPLGIALGLGSIVGAVAIPALTGGKVSFSQYQGWFGLFVFVVGGVLLYETTPRGQASKKAAKEAARAFEQSIKEKKDEAAQGITVTQWSLTDIKFSFFGVEFKFNPIWAFVGGVVIAAISAFLGVGGGFLYVPYLTSIVGLPMFVVAGTSAMAVLVSMMTSITTYITVAGAAMDWGMIGVELIGVFIGSMIGPRTQKYIPDIWLKRLFVVLALYVGLGYFSKGFFGKAWVPM</sequence>
<feature type="transmembrane region" description="Helical" evidence="6">
    <location>
        <begin position="163"/>
        <end position="183"/>
    </location>
</feature>
<dbReference type="Proteomes" id="UP000009229">
    <property type="component" value="Chromosome"/>
</dbReference>
<dbReference type="AlphaFoldDB" id="A0AAU8Q0X7"/>
<dbReference type="PANTHER" id="PTHR43701:SF2">
    <property type="entry name" value="MEMBRANE TRANSPORTER PROTEIN YJNA-RELATED"/>
    <property type="match status" value="1"/>
</dbReference>
<name>A0AAU8Q0X7_DESK7</name>
<feature type="transmembrane region" description="Helical" evidence="6">
    <location>
        <begin position="81"/>
        <end position="104"/>
    </location>
</feature>
<evidence type="ECO:0000256" key="2">
    <source>
        <dbReference type="ARBA" id="ARBA00009142"/>
    </source>
</evidence>
<evidence type="ECO:0000313" key="8">
    <source>
        <dbReference type="EMBL" id="AEG16268.1"/>
    </source>
</evidence>
<reference evidence="9" key="1">
    <citation type="submission" date="2011-05" db="EMBL/GenBank/DDBJ databases">
        <title>Complete sequence of Desulfotomaculum kuznetsovii DSM 6115.</title>
        <authorList>
            <person name="Lucas S."/>
            <person name="Han J."/>
            <person name="Lapidus A."/>
            <person name="Cheng J.-F."/>
            <person name="Goodwin L."/>
            <person name="Pitluck S."/>
            <person name="Peters L."/>
            <person name="Mikhailova N."/>
            <person name="Lu M."/>
            <person name="Saunders E."/>
            <person name="Han C."/>
            <person name="Tapia R."/>
            <person name="Land M."/>
            <person name="Hauser L."/>
            <person name="Kyrpides N."/>
            <person name="Ivanova N."/>
            <person name="Pagani I."/>
            <person name="Nazina T."/>
            <person name="Ivanova A."/>
            <person name="Parshina S."/>
            <person name="Kuever J."/>
            <person name="Muyzer G."/>
            <person name="Plugge C."/>
            <person name="Stams A."/>
            <person name="Woyke T."/>
        </authorList>
    </citation>
    <scope>NUCLEOTIDE SEQUENCE [LARGE SCALE GENOMIC DNA]</scope>
    <source>
        <strain evidence="9">DSM 6115 / VKM B-1805 / 17</strain>
    </source>
</reference>
<evidence type="ECO:0000256" key="7">
    <source>
        <dbReference type="SAM" id="SignalP"/>
    </source>
</evidence>
<evidence type="ECO:0000256" key="4">
    <source>
        <dbReference type="ARBA" id="ARBA00022989"/>
    </source>
</evidence>
<dbReference type="InterPro" id="IPR002781">
    <property type="entry name" value="TM_pro_TauE-like"/>
</dbReference>
<proteinExistence type="inferred from homology"/>
<dbReference type="PANTHER" id="PTHR43701">
    <property type="entry name" value="MEMBRANE TRANSPORTER PROTEIN MJ0441-RELATED"/>
    <property type="match status" value="1"/>
</dbReference>
<feature type="transmembrane region" description="Helical" evidence="6">
    <location>
        <begin position="195"/>
        <end position="212"/>
    </location>
</feature>
<dbReference type="EMBL" id="CP002770">
    <property type="protein sequence ID" value="AEG16268.1"/>
    <property type="molecule type" value="Genomic_DNA"/>
</dbReference>
<comment type="similarity">
    <text evidence="2 6">Belongs to the 4-toluene sulfonate uptake permease (TSUP) (TC 2.A.102) family.</text>
</comment>
<keyword evidence="6" id="KW-1003">Cell membrane</keyword>
<protein>
    <recommendedName>
        <fullName evidence="6">Probable membrane transporter protein</fullName>
    </recommendedName>
</protein>
<keyword evidence="7" id="KW-0732">Signal</keyword>
<evidence type="ECO:0000256" key="1">
    <source>
        <dbReference type="ARBA" id="ARBA00004141"/>
    </source>
</evidence>